<feature type="region of interest" description="Disordered" evidence="4">
    <location>
        <begin position="12"/>
        <end position="52"/>
    </location>
</feature>
<dbReference type="Gene3D" id="1.20.1250.20">
    <property type="entry name" value="MFS general substrate transporter like domains"/>
    <property type="match status" value="1"/>
</dbReference>
<comment type="caution">
    <text evidence="6">The sequence shown here is derived from an EMBL/GenBank/DDBJ whole genome shotgun (WGS) entry which is preliminary data.</text>
</comment>
<dbReference type="GO" id="GO:0022857">
    <property type="term" value="F:transmembrane transporter activity"/>
    <property type="evidence" value="ECO:0007669"/>
    <property type="project" value="InterPro"/>
</dbReference>
<dbReference type="AlphaFoldDB" id="A0A8H4X7J3"/>
<dbReference type="OrthoDB" id="5212574at2759"/>
<feature type="transmembrane region" description="Helical" evidence="5">
    <location>
        <begin position="121"/>
        <end position="141"/>
    </location>
</feature>
<evidence type="ECO:0000256" key="2">
    <source>
        <dbReference type="ARBA" id="ARBA00006727"/>
    </source>
</evidence>
<feature type="transmembrane region" description="Helical" evidence="5">
    <location>
        <begin position="147"/>
        <end position="170"/>
    </location>
</feature>
<proteinExistence type="inferred from homology"/>
<reference evidence="6" key="2">
    <citation type="submission" date="2020-05" db="EMBL/GenBank/DDBJ databases">
        <authorList>
            <person name="Kim H.-S."/>
            <person name="Proctor R.H."/>
            <person name="Brown D.W."/>
        </authorList>
    </citation>
    <scope>NUCLEOTIDE SEQUENCE</scope>
    <source>
        <strain evidence="6">NRRL 20472</strain>
    </source>
</reference>
<evidence type="ECO:0008006" key="8">
    <source>
        <dbReference type="Google" id="ProtNLM"/>
    </source>
</evidence>
<evidence type="ECO:0000256" key="1">
    <source>
        <dbReference type="ARBA" id="ARBA00004141"/>
    </source>
</evidence>
<keyword evidence="7" id="KW-1185">Reference proteome</keyword>
<feature type="transmembrane region" description="Helical" evidence="5">
    <location>
        <begin position="95"/>
        <end position="114"/>
    </location>
</feature>
<evidence type="ECO:0000256" key="5">
    <source>
        <dbReference type="SAM" id="Phobius"/>
    </source>
</evidence>
<feature type="compositionally biased region" description="Polar residues" evidence="4">
    <location>
        <begin position="27"/>
        <end position="42"/>
    </location>
</feature>
<keyword evidence="5" id="KW-0812">Transmembrane</keyword>
<dbReference type="GO" id="GO:0016020">
    <property type="term" value="C:membrane"/>
    <property type="evidence" value="ECO:0007669"/>
    <property type="project" value="UniProtKB-SubCell"/>
</dbReference>
<dbReference type="InterPro" id="IPR050327">
    <property type="entry name" value="Proton-linked_MCT"/>
</dbReference>
<dbReference type="InterPro" id="IPR036259">
    <property type="entry name" value="MFS_trans_sf"/>
</dbReference>
<evidence type="ECO:0000313" key="7">
    <source>
        <dbReference type="Proteomes" id="UP000622797"/>
    </source>
</evidence>
<dbReference type="Pfam" id="PF07690">
    <property type="entry name" value="MFS_1"/>
    <property type="match status" value="1"/>
</dbReference>
<dbReference type="InterPro" id="IPR011701">
    <property type="entry name" value="MFS"/>
</dbReference>
<comment type="subcellular location">
    <subcellularLocation>
        <location evidence="1">Membrane</location>
        <topology evidence="1">Multi-pass membrane protein</topology>
    </subcellularLocation>
</comment>
<dbReference type="PANTHER" id="PTHR11360:SF130">
    <property type="entry name" value="MAJOR FACILITATOR SUPERFAMILY (MFS) PROFILE DOMAIN-CONTAINING PROTEIN-RELATED"/>
    <property type="match status" value="1"/>
</dbReference>
<keyword evidence="5" id="KW-0472">Membrane</keyword>
<dbReference type="Proteomes" id="UP000622797">
    <property type="component" value="Unassembled WGS sequence"/>
</dbReference>
<reference evidence="6" key="1">
    <citation type="journal article" date="2020" name="BMC Genomics">
        <title>Correction to: Identification and distribution of gene clusters required for synthesis of sphingolipid metabolism inhibitors in diverse species of the filamentous fungus Fusarium.</title>
        <authorList>
            <person name="Kim H.S."/>
            <person name="Lohmar J.M."/>
            <person name="Busman M."/>
            <person name="Brown D.W."/>
            <person name="Naumann T.A."/>
            <person name="Divon H.H."/>
            <person name="Lysoe E."/>
            <person name="Uhlig S."/>
            <person name="Proctor R.H."/>
        </authorList>
    </citation>
    <scope>NUCLEOTIDE SEQUENCE</scope>
    <source>
        <strain evidence="6">NRRL 20472</strain>
    </source>
</reference>
<dbReference type="EMBL" id="JABEXW010000422">
    <property type="protein sequence ID" value="KAF4964205.1"/>
    <property type="molecule type" value="Genomic_DNA"/>
</dbReference>
<feature type="transmembrane region" description="Helical" evidence="5">
    <location>
        <begin position="182"/>
        <end position="202"/>
    </location>
</feature>
<evidence type="ECO:0000256" key="3">
    <source>
        <dbReference type="ARBA" id="ARBA00023180"/>
    </source>
</evidence>
<evidence type="ECO:0000313" key="6">
    <source>
        <dbReference type="EMBL" id="KAF4964205.1"/>
    </source>
</evidence>
<feature type="transmembrane region" description="Helical" evidence="5">
    <location>
        <begin position="214"/>
        <end position="234"/>
    </location>
</feature>
<feature type="transmembrane region" description="Helical" evidence="5">
    <location>
        <begin position="354"/>
        <end position="374"/>
    </location>
</feature>
<feature type="transmembrane region" description="Helical" evidence="5">
    <location>
        <begin position="57"/>
        <end position="75"/>
    </location>
</feature>
<keyword evidence="5" id="KW-1133">Transmembrane helix</keyword>
<name>A0A8H4X7J3_9HYPO</name>
<gene>
    <name evidence="6" type="ORF">FSARC_7839</name>
</gene>
<evidence type="ECO:0000256" key="4">
    <source>
        <dbReference type="SAM" id="MobiDB-lite"/>
    </source>
</evidence>
<feature type="transmembrane region" description="Helical" evidence="5">
    <location>
        <begin position="380"/>
        <end position="398"/>
    </location>
</feature>
<keyword evidence="3" id="KW-0325">Glycoprotein</keyword>
<accession>A0A8H4X7J3</accession>
<dbReference type="SUPFAM" id="SSF103473">
    <property type="entry name" value="MFS general substrate transporter"/>
    <property type="match status" value="1"/>
</dbReference>
<organism evidence="6 7">
    <name type="scientific">Fusarium sarcochroum</name>
    <dbReference type="NCBI Taxonomy" id="1208366"/>
    <lineage>
        <taxon>Eukaryota</taxon>
        <taxon>Fungi</taxon>
        <taxon>Dikarya</taxon>
        <taxon>Ascomycota</taxon>
        <taxon>Pezizomycotina</taxon>
        <taxon>Sordariomycetes</taxon>
        <taxon>Hypocreomycetidae</taxon>
        <taxon>Hypocreales</taxon>
        <taxon>Nectriaceae</taxon>
        <taxon>Fusarium</taxon>
        <taxon>Fusarium lateritium species complex</taxon>
    </lineage>
</organism>
<protein>
    <recommendedName>
        <fullName evidence="8">Major facilitator superfamily (MFS) profile domain-containing protein</fullName>
    </recommendedName>
</protein>
<dbReference type="PANTHER" id="PTHR11360">
    <property type="entry name" value="MONOCARBOXYLATE TRANSPORTER"/>
    <property type="match status" value="1"/>
</dbReference>
<sequence length="412" mass="44734">MAETKLQVLVGEHQHSQTVKPTKNKSYETGTRISRPSSPQVTEDSDEESKPTGWRTGVLVVLSSHFVVINTSGFTNSFGALQSYFMERFDQPSSTVSWIGSMQIFLFFFIGIFSGRLKNAGYFRVIFLLGSLANALGILAASFGNDLWVMFITLGLYVGVGNGSMSCSMLTVMSAYFSSRRGLAIGIAMCGSCTGGLVYSAIMRQLIPAIGFPWTMRVIALIHLVTLSVSNICLRPKTKQKKTTGCWVDWSAFQDSRHSYFALASFCVIDYSRTVISPPFSYPNSLNLLLIFNGINLIGRLGFSFTADRFETLSIFVPECFAGYFSGGVQTLFPAGLGYLTAGMEKPGTRIGMIFGIVSIASLIGSPIGGALIGAMNGRYLGAQIFAGTTMGLAALFLEAARRLDNRKSHDL</sequence>
<comment type="similarity">
    <text evidence="2">Belongs to the major facilitator superfamily. Monocarboxylate porter (TC 2.A.1.13) family.</text>
</comment>